<evidence type="ECO:0008006" key="2">
    <source>
        <dbReference type="Google" id="ProtNLM"/>
    </source>
</evidence>
<protein>
    <recommendedName>
        <fullName evidence="2">TIGR04255 family protein</fullName>
    </recommendedName>
</protein>
<evidence type="ECO:0000313" key="1">
    <source>
        <dbReference type="EMBL" id="CBI08829.1"/>
    </source>
</evidence>
<dbReference type="AlphaFoldDB" id="E6QNK8"/>
<comment type="caution">
    <text evidence="1">The sequence shown here is derived from an EMBL/GenBank/DDBJ whole genome shotgun (WGS) entry which is preliminary data.</text>
</comment>
<dbReference type="InterPro" id="IPR026349">
    <property type="entry name" value="CHP04255"/>
</dbReference>
<proteinExistence type="predicted"/>
<sequence>MDSMTIPTRLEKPPLTQVVFELRIASHKQLPQLLPGILFSKFGKDIDVRELPTAMPPVISEQLKSFNPQLKYQPEKAIRIENVTINIGENIIAFICEDSYLGWQSFSGNIKNILEIISNSFDGVTIERYSMKYINILSDTEGFVSSKLKLKIETAGEDVCGKNQFFSLRTDYRIGDVVCAVTIISHAAAKNSNMAVIKTGTLLDVDAICEPYNGKLSDFLSDFSVKAEVVHAIAKDRFFDLVSDAQLEKFGPVYS</sequence>
<gene>
    <name evidence="1" type="ORF">CARN6_2344</name>
</gene>
<dbReference type="NCBIfam" id="TIGR04255">
    <property type="entry name" value="sporadTIGR04255"/>
    <property type="match status" value="1"/>
</dbReference>
<accession>E6QNK8</accession>
<reference evidence="1" key="1">
    <citation type="submission" date="2009-10" db="EMBL/GenBank/DDBJ databases">
        <title>Diversity of trophic interactions inside an arsenic-rich microbial ecosystem.</title>
        <authorList>
            <person name="Bertin P.N."/>
            <person name="Heinrich-Salmeron A."/>
            <person name="Pelletier E."/>
            <person name="Goulhen-Chollet F."/>
            <person name="Arsene-Ploetze F."/>
            <person name="Gallien S."/>
            <person name="Calteau A."/>
            <person name="Vallenet D."/>
            <person name="Casiot C."/>
            <person name="Chane-Woon-Ming B."/>
            <person name="Giloteaux L."/>
            <person name="Barakat M."/>
            <person name="Bonnefoy V."/>
            <person name="Bruneel O."/>
            <person name="Chandler M."/>
            <person name="Cleiss J."/>
            <person name="Duran R."/>
            <person name="Elbaz-Poulichet F."/>
            <person name="Fonknechten N."/>
            <person name="Lauga B."/>
            <person name="Mornico D."/>
            <person name="Ortet P."/>
            <person name="Schaeffer C."/>
            <person name="Siguier P."/>
            <person name="Alexander Thil Smith A."/>
            <person name="Van Dorsselaer A."/>
            <person name="Weissenbach J."/>
            <person name="Medigue C."/>
            <person name="Le Paslier D."/>
        </authorList>
    </citation>
    <scope>NUCLEOTIDE SEQUENCE</scope>
</reference>
<dbReference type="EMBL" id="CABQ01000280">
    <property type="protein sequence ID" value="CBI08829.1"/>
    <property type="molecule type" value="Genomic_DNA"/>
</dbReference>
<name>E6QNK8_9ZZZZ</name>
<organism evidence="1">
    <name type="scientific">mine drainage metagenome</name>
    <dbReference type="NCBI Taxonomy" id="410659"/>
    <lineage>
        <taxon>unclassified sequences</taxon>
        <taxon>metagenomes</taxon>
        <taxon>ecological metagenomes</taxon>
    </lineage>
</organism>